<accession>A0A4R3YWR0</accession>
<proteinExistence type="predicted"/>
<dbReference type="AlphaFoldDB" id="A0A4R3YWR0"/>
<name>A0A4R3YWR0_9FIRM</name>
<dbReference type="Proteomes" id="UP000295515">
    <property type="component" value="Unassembled WGS sequence"/>
</dbReference>
<gene>
    <name evidence="1" type="ORF">EDD60_11541</name>
</gene>
<keyword evidence="2" id="KW-1185">Reference proteome</keyword>
<evidence type="ECO:0000313" key="1">
    <source>
        <dbReference type="EMBL" id="TCV96962.1"/>
    </source>
</evidence>
<protein>
    <submittedName>
        <fullName evidence="1">Abortive infection bacteriophage resistance protein</fullName>
    </submittedName>
</protein>
<comment type="caution">
    <text evidence="1">The sequence shown here is derived from an EMBL/GenBank/DDBJ whole genome shotgun (WGS) entry which is preliminary data.</text>
</comment>
<organism evidence="1 2">
    <name type="scientific">Longibaculum muris</name>
    <dbReference type="NCBI Taxonomy" id="1796628"/>
    <lineage>
        <taxon>Bacteria</taxon>
        <taxon>Bacillati</taxon>
        <taxon>Bacillota</taxon>
        <taxon>Erysipelotrichia</taxon>
        <taxon>Erysipelotrichales</taxon>
        <taxon>Coprobacillaceae</taxon>
        <taxon>Longibaculum</taxon>
    </lineage>
</organism>
<reference evidence="1 2" key="1">
    <citation type="submission" date="2019-03" db="EMBL/GenBank/DDBJ databases">
        <title>Genomic Encyclopedia of Type Strains, Phase IV (KMG-IV): sequencing the most valuable type-strain genomes for metagenomic binning, comparative biology and taxonomic classification.</title>
        <authorList>
            <person name="Goeker M."/>
        </authorList>
    </citation>
    <scope>NUCLEOTIDE SEQUENCE [LARGE SCALE GENOMIC DNA]</scope>
    <source>
        <strain evidence="1 2">DSM 29487</strain>
    </source>
</reference>
<dbReference type="InterPro" id="IPR011664">
    <property type="entry name" value="Abi_system_AbiD/AbiF-like"/>
</dbReference>
<sequence length="728" mass="87883">MSLNKQWDNQDFRKVFQFANDEKKHKKMLIESLNHHEQNELILERIKASLNDDYPTFLDMMSRVYKELDEDVKRPLFEWVIEHSDFENEAALLQELQYYRFFIETIQNQKEYLHIITLQQVIENLSQAGLQDLETITHYLLARYYFEKKANKNDYLERSHEKGEVLYQIIDAYFQHNKDYLIVVAQAFFKEEQLLQQDLINKKIEKIMHKATKKLDDIYYCQLPQETKITQLEELKVKVLHKLPIESNEFEQYPLIHRFLQTLQQYLEYLTQLQPIEYNETIDSLPTQPMPDEQQLQLIEAFYHQHHLYYKKSQIIEELLENPFVIQFYQFYNQIDELTDCEEMIKKLEELILDIRESGLKNKEILRRLLSVAQKEVEDFIQSEEKEEIVEEPLPIPIQNTDEVMKIGKFYVLKESVEDNPVNIQKIVQLLAKEDQKEIAWLKSLVYQIGYDKVHAYLLKSPAMSIDNLQTIIQLDRSLRFEYQRILEDIEMYFRSSFTYFLSNKYDQKYLMASTYQPFYKRGYLMGNLFEDKQEHYDQVKLLRNRIDDEIKNNNLQIVEEYRRYKYALPFSTAAGIMTFGWMINVFENLNYYDKAEYLRCYFERLTPQTFWHWMMSLNNLRNHCAHYQSLYRLSSLKELRPIMTKDVDSNGYDDDFKHSSLFYYTLIMIRLSPNVFNAEDFIDSVGILLRKAGRESGLVDLLKDYSFPKNWRYVLENEKSSKIHLVD</sequence>
<dbReference type="Pfam" id="PF07751">
    <property type="entry name" value="Abi_2"/>
    <property type="match status" value="1"/>
</dbReference>
<dbReference type="EMBL" id="SMCQ01000015">
    <property type="protein sequence ID" value="TCV96962.1"/>
    <property type="molecule type" value="Genomic_DNA"/>
</dbReference>
<evidence type="ECO:0000313" key="2">
    <source>
        <dbReference type="Proteomes" id="UP000295515"/>
    </source>
</evidence>